<feature type="transmembrane region" description="Helical" evidence="2">
    <location>
        <begin position="27"/>
        <end position="48"/>
    </location>
</feature>
<protein>
    <submittedName>
        <fullName evidence="3">F subunit of K+-transporting ATPase</fullName>
    </submittedName>
</protein>
<dbReference type="GO" id="GO:0008556">
    <property type="term" value="F:P-type potassium transmembrane transporter activity"/>
    <property type="evidence" value="ECO:0007669"/>
    <property type="project" value="InterPro"/>
</dbReference>
<accession>R4WYM8</accession>
<organism evidence="3 4">
    <name type="scientific">Caballeronia insecticola</name>
    <dbReference type="NCBI Taxonomy" id="758793"/>
    <lineage>
        <taxon>Bacteria</taxon>
        <taxon>Pseudomonadati</taxon>
        <taxon>Pseudomonadota</taxon>
        <taxon>Betaproteobacteria</taxon>
        <taxon>Burkholderiales</taxon>
        <taxon>Burkholderiaceae</taxon>
        <taxon>Caballeronia</taxon>
    </lineage>
</organism>
<evidence type="ECO:0000313" key="3">
    <source>
        <dbReference type="EMBL" id="BAN26630.1"/>
    </source>
</evidence>
<keyword evidence="4" id="KW-1185">Reference proteome</keyword>
<dbReference type="AlphaFoldDB" id="R4WYM8"/>
<reference evidence="3 4" key="1">
    <citation type="journal article" date="2013" name="Genome Announc.">
        <title>Complete Genome Sequence of Burkholderia sp. Strain RPE64, Bacterial Symbiont of the Bean Bug Riptortus pedestris.</title>
        <authorList>
            <person name="Shibata T.F."/>
            <person name="Maeda T."/>
            <person name="Nikoh N."/>
            <person name="Yamaguchi K."/>
            <person name="Oshima K."/>
            <person name="Hattori M."/>
            <person name="Nishiyama T."/>
            <person name="Hasebe M."/>
            <person name="Fukatsu T."/>
            <person name="Kikuchi Y."/>
            <person name="Shigenobu S."/>
        </authorList>
    </citation>
    <scope>NUCLEOTIDE SEQUENCE [LARGE SCALE GENOMIC DNA]</scope>
</reference>
<sequence>MGTLHGAHERLRKAEPPRDGRPSMSAWMVWLAAASTLLLFVYLVYALLRAEDLE</sequence>
<dbReference type="GO" id="GO:0005886">
    <property type="term" value="C:plasma membrane"/>
    <property type="evidence" value="ECO:0007669"/>
    <property type="project" value="InterPro"/>
</dbReference>
<dbReference type="STRING" id="758793.BRPE64_CCDS05470"/>
<dbReference type="KEGG" id="buo:BRPE64_CCDS05470"/>
<keyword evidence="2" id="KW-0472">Membrane</keyword>
<reference evidence="3 4" key="2">
    <citation type="journal article" date="2018" name="Int. J. Syst. Evol. Microbiol.">
        <title>Burkholderia insecticola sp. nov., a gut symbiotic bacterium of the bean bug Riptortus pedestris.</title>
        <authorList>
            <person name="Takeshita K."/>
            <person name="Tamaki H."/>
            <person name="Ohbayashi T."/>
            <person name="Meng X.-Y."/>
            <person name="Sone T."/>
            <person name="Mitani Y."/>
            <person name="Peeters C."/>
            <person name="Kikuchi Y."/>
            <person name="Vandamme P."/>
        </authorList>
    </citation>
    <scope>NUCLEOTIDE SEQUENCE [LARGE SCALE GENOMIC DNA]</scope>
    <source>
        <strain evidence="3">RPE64</strain>
    </source>
</reference>
<name>R4WYM8_9BURK</name>
<dbReference type="NCBIfam" id="TIGR02115">
    <property type="entry name" value="potass_kdpF"/>
    <property type="match status" value="1"/>
</dbReference>
<evidence type="ECO:0000256" key="1">
    <source>
        <dbReference type="SAM" id="MobiDB-lite"/>
    </source>
</evidence>
<dbReference type="Proteomes" id="UP000013966">
    <property type="component" value="Chromosome 3"/>
</dbReference>
<evidence type="ECO:0000313" key="4">
    <source>
        <dbReference type="Proteomes" id="UP000013966"/>
    </source>
</evidence>
<proteinExistence type="predicted"/>
<evidence type="ECO:0000256" key="2">
    <source>
        <dbReference type="SAM" id="Phobius"/>
    </source>
</evidence>
<feature type="region of interest" description="Disordered" evidence="1">
    <location>
        <begin position="1"/>
        <end position="22"/>
    </location>
</feature>
<dbReference type="Pfam" id="PF09604">
    <property type="entry name" value="Potass_KdpF"/>
    <property type="match status" value="1"/>
</dbReference>
<dbReference type="EMBL" id="AP013060">
    <property type="protein sequence ID" value="BAN26630.1"/>
    <property type="molecule type" value="Genomic_DNA"/>
</dbReference>
<dbReference type="HOGENOM" id="CLU_202373_7_0_4"/>
<keyword evidence="2" id="KW-1133">Transmembrane helix</keyword>
<dbReference type="PATRIC" id="fig|758793.3.peg.4858"/>
<gene>
    <name evidence="3" type="ORF">BRPE64_CCDS05470</name>
</gene>
<dbReference type="InterPro" id="IPR011726">
    <property type="entry name" value="KdpF"/>
</dbReference>
<keyword evidence="2" id="KW-0812">Transmembrane</keyword>
<feature type="compositionally biased region" description="Basic and acidic residues" evidence="1">
    <location>
        <begin position="1"/>
        <end position="21"/>
    </location>
</feature>